<organism evidence="1 2">
    <name type="scientific">Mucilaginibacter galii</name>
    <dbReference type="NCBI Taxonomy" id="2005073"/>
    <lineage>
        <taxon>Bacteria</taxon>
        <taxon>Pseudomonadati</taxon>
        <taxon>Bacteroidota</taxon>
        <taxon>Sphingobacteriia</taxon>
        <taxon>Sphingobacteriales</taxon>
        <taxon>Sphingobacteriaceae</taxon>
        <taxon>Mucilaginibacter</taxon>
    </lineage>
</organism>
<evidence type="ECO:0000313" key="2">
    <source>
        <dbReference type="Proteomes" id="UP000662074"/>
    </source>
</evidence>
<name>A0A917N177_9SPHI</name>
<reference evidence="1" key="2">
    <citation type="submission" date="2020-09" db="EMBL/GenBank/DDBJ databases">
        <authorList>
            <person name="Sun Q."/>
            <person name="Sedlacek I."/>
        </authorList>
    </citation>
    <scope>NUCLEOTIDE SEQUENCE</scope>
    <source>
        <strain evidence="1">CCM 8711</strain>
    </source>
</reference>
<dbReference type="EMBL" id="BMDO01000004">
    <property type="protein sequence ID" value="GGI50583.1"/>
    <property type="molecule type" value="Genomic_DNA"/>
</dbReference>
<dbReference type="Proteomes" id="UP000662074">
    <property type="component" value="Unassembled WGS sequence"/>
</dbReference>
<keyword evidence="2" id="KW-1185">Reference proteome</keyword>
<protein>
    <submittedName>
        <fullName evidence="1">Uncharacterized protein</fullName>
    </submittedName>
</protein>
<gene>
    <name evidence="1" type="ORF">GCM10011425_17950</name>
</gene>
<reference evidence="1" key="1">
    <citation type="journal article" date="2014" name="Int. J. Syst. Evol. Microbiol.">
        <title>Complete genome sequence of Corynebacterium casei LMG S-19264T (=DSM 44701T), isolated from a smear-ripened cheese.</title>
        <authorList>
            <consortium name="US DOE Joint Genome Institute (JGI-PGF)"/>
            <person name="Walter F."/>
            <person name="Albersmeier A."/>
            <person name="Kalinowski J."/>
            <person name="Ruckert C."/>
        </authorList>
    </citation>
    <scope>NUCLEOTIDE SEQUENCE</scope>
    <source>
        <strain evidence="1">CCM 8711</strain>
    </source>
</reference>
<dbReference type="AlphaFoldDB" id="A0A917N177"/>
<sequence>MRNDWTIKKININRLTAPKALNMFGSDTLEKPAIKNTAIMNAEKIKAIERQMFSLIKLKAWAKNSVMAIFITAPV</sequence>
<comment type="caution">
    <text evidence="1">The sequence shown here is derived from an EMBL/GenBank/DDBJ whole genome shotgun (WGS) entry which is preliminary data.</text>
</comment>
<proteinExistence type="predicted"/>
<evidence type="ECO:0000313" key="1">
    <source>
        <dbReference type="EMBL" id="GGI50583.1"/>
    </source>
</evidence>
<accession>A0A917N177</accession>